<dbReference type="KEGG" id="nao:Y958_15315"/>
<dbReference type="PANTHER" id="PTHR42879">
    <property type="entry name" value="3-OXOACYL-(ACYL-CARRIER-PROTEIN) REDUCTASE"/>
    <property type="match status" value="1"/>
</dbReference>
<comment type="similarity">
    <text evidence="1">Belongs to the short-chain dehydrogenases/reductases (SDR) family.</text>
</comment>
<proteinExistence type="inferred from homology"/>
<accession>A0A248JUC8</accession>
<dbReference type="Pfam" id="PF13561">
    <property type="entry name" value="adh_short_C2"/>
    <property type="match status" value="1"/>
</dbReference>
<evidence type="ECO:0000313" key="2">
    <source>
        <dbReference type="EMBL" id="ASG22323.1"/>
    </source>
</evidence>
<dbReference type="EMBL" id="CP022111">
    <property type="protein sequence ID" value="ASG22323.1"/>
    <property type="molecule type" value="Genomic_DNA"/>
</dbReference>
<dbReference type="Gene3D" id="3.40.50.720">
    <property type="entry name" value="NAD(P)-binding Rossmann-like Domain"/>
    <property type="match status" value="1"/>
</dbReference>
<gene>
    <name evidence="2" type="ORF">Y958_15315</name>
</gene>
<name>A0A248JUC8_9PROT</name>
<evidence type="ECO:0000256" key="1">
    <source>
        <dbReference type="ARBA" id="ARBA00006484"/>
    </source>
</evidence>
<dbReference type="Proteomes" id="UP000197153">
    <property type="component" value="Chromosome 2"/>
</dbReference>
<sequence>MKLELNERVAIVTGGSSGIGRAVAKVLAQEGARVVITARRGDKLSRAAAELEAETAGTVLPIPSDTTDQARVDSMVTAAIDAFGRIDILVNCAANPSSPAHGEIQHLDDGALLGDLDTKVVGYARCAKAVAPHMARRRWGRIINIGGLTGRSSSLLSGMRNAAVCHLTKTLSDQLGPDGVTVNALHPGVTQTEHIVELFEAEAAKRGVTPAEIEAEFSAATPIRRVIRAEEVGYAVAFLASPLAAAITGESLAVDGGITRGIYL</sequence>
<keyword evidence="3" id="KW-1185">Reference proteome</keyword>
<dbReference type="PRINTS" id="PR00081">
    <property type="entry name" value="GDHRDH"/>
</dbReference>
<dbReference type="SUPFAM" id="SSF51735">
    <property type="entry name" value="NAD(P)-binding Rossmann-fold domains"/>
    <property type="match status" value="1"/>
</dbReference>
<dbReference type="AlphaFoldDB" id="A0A248JUC8"/>
<organism evidence="2 3">
    <name type="scientific">Nitrospirillum viridazoti CBAmc</name>
    <dbReference type="NCBI Taxonomy" id="1441467"/>
    <lineage>
        <taxon>Bacteria</taxon>
        <taxon>Pseudomonadati</taxon>
        <taxon>Pseudomonadota</taxon>
        <taxon>Alphaproteobacteria</taxon>
        <taxon>Rhodospirillales</taxon>
        <taxon>Azospirillaceae</taxon>
        <taxon>Nitrospirillum</taxon>
        <taxon>Nitrospirillum viridazoti</taxon>
    </lineage>
</organism>
<dbReference type="InterPro" id="IPR050259">
    <property type="entry name" value="SDR"/>
</dbReference>
<dbReference type="InterPro" id="IPR036291">
    <property type="entry name" value="NAD(P)-bd_dom_sf"/>
</dbReference>
<dbReference type="RefSeq" id="WP_088872916.1">
    <property type="nucleotide sequence ID" value="NZ_CP022111.1"/>
</dbReference>
<dbReference type="PANTHER" id="PTHR42879:SF6">
    <property type="entry name" value="NADPH-DEPENDENT REDUCTASE BACG"/>
    <property type="match status" value="1"/>
</dbReference>
<dbReference type="InterPro" id="IPR002347">
    <property type="entry name" value="SDR_fam"/>
</dbReference>
<reference evidence="2 3" key="1">
    <citation type="submission" date="2017-06" db="EMBL/GenBank/DDBJ databases">
        <title>Complete genome sequence of Nitrospirillum amazonense strain CBAmC, an endophytic nitrogen-fixing and plant growth-promoting bacterium, isolated from sugarcane.</title>
        <authorList>
            <person name="Schwab S."/>
            <person name="dos Santos Teixeira K.R."/>
            <person name="Simoes Araujo J.L."/>
            <person name="Soares Vidal M."/>
            <person name="Borges de Freitas H.R."/>
            <person name="Rivello Crivelaro A.L."/>
            <person name="Bueno de Camargo Nunes A."/>
            <person name="dos Santos C.M."/>
            <person name="Palmeira da Silva Rosa D."/>
            <person name="da Silva Padilha D."/>
            <person name="da Silva E."/>
            <person name="Araujo Terra L."/>
            <person name="Soares Mendes V."/>
            <person name="Farinelli L."/>
            <person name="Magalhaes Cruz L."/>
            <person name="Baldani J.I."/>
        </authorList>
    </citation>
    <scope>NUCLEOTIDE SEQUENCE [LARGE SCALE GENOMIC DNA]</scope>
    <source>
        <strain evidence="2 3">CBAmC</strain>
    </source>
</reference>
<evidence type="ECO:0000313" key="3">
    <source>
        <dbReference type="Proteomes" id="UP000197153"/>
    </source>
</evidence>
<dbReference type="FunFam" id="3.40.50.720:FF:000084">
    <property type="entry name" value="Short-chain dehydrogenase reductase"/>
    <property type="match status" value="1"/>
</dbReference>
<protein>
    <submittedName>
        <fullName evidence="2">Short-chain dehydrogenase</fullName>
    </submittedName>
</protein>